<dbReference type="Proteomes" id="UP000593591">
    <property type="component" value="Chromosome"/>
</dbReference>
<evidence type="ECO:0000313" key="8">
    <source>
        <dbReference type="Proteomes" id="UP000593591"/>
    </source>
</evidence>
<keyword evidence="3" id="KW-0238">DNA-binding</keyword>
<dbReference type="EC" id="3.1.21.3" evidence="5"/>
<dbReference type="KEGG" id="trc:DYE49_11810"/>
<dbReference type="InterPro" id="IPR044946">
    <property type="entry name" value="Restrct_endonuc_typeI_TRD_sf"/>
</dbReference>
<dbReference type="InterPro" id="IPR052021">
    <property type="entry name" value="Type-I_RS_S_subunit"/>
</dbReference>
<dbReference type="Pfam" id="PF01420">
    <property type="entry name" value="Methylase_S"/>
    <property type="match status" value="2"/>
</dbReference>
<keyword evidence="6" id="KW-0540">Nuclease</keyword>
<proteinExistence type="inferred from homology"/>
<keyword evidence="5" id="KW-0378">Hydrolase</keyword>
<dbReference type="RefSeq" id="WP_184652431.1">
    <property type="nucleotide sequence ID" value="NZ_JACHFR010000002.1"/>
</dbReference>
<evidence type="ECO:0000256" key="2">
    <source>
        <dbReference type="ARBA" id="ARBA00022747"/>
    </source>
</evidence>
<name>A0A840SDQ6_9SPIR</name>
<dbReference type="Gene3D" id="3.90.220.20">
    <property type="entry name" value="DNA methylase specificity domains"/>
    <property type="match status" value="2"/>
</dbReference>
<sequence length="389" mass="43710">MSEWKTVRLGDVCEIVTGGTPSTAKEDYWKNGNIPWLQSGACQNCFVNSTDTFITKEGLNNSSAKLMPSDTVLIALTGATTGKVGYLTFEACANQSVTGILPNNIFSQLYLYYFLISQRAKILSDSYGGAQKHISQGYVKNIVAPLPPLDEQKHIAFVLDKCNKLIAKYKHMLGKYDTLIKSRFIEMFGDPLSNPKEWKKKELQELVTDDCTISYGIVQTGENQKEGIKVFRPIDIVNRKPVLSGLIKTTEEISNKYKKTLLKGHELLITVRANIGDTCVIGSEFKGCNVGRGIVPIRTNESLITLEFLKNQFDTVEMNRYVKSLAKGITLIQLNMEDLRKINLIVPPLELQNQFNSFVQQIDKSKFAVQKSLKKAETLYKSLMQEYFG</sequence>
<feature type="domain" description="Type I restriction modification DNA specificity" evidence="4">
    <location>
        <begin position="195"/>
        <end position="374"/>
    </location>
</feature>
<keyword evidence="2" id="KW-0680">Restriction system</keyword>
<dbReference type="Gene3D" id="1.10.287.1120">
    <property type="entry name" value="Bipartite methylase S protein"/>
    <property type="match status" value="1"/>
</dbReference>
<dbReference type="CDD" id="cd17296">
    <property type="entry name" value="RMtype1_S_MmaC5ORF1169P_TRD1-CR1_like"/>
    <property type="match status" value="1"/>
</dbReference>
<dbReference type="SUPFAM" id="SSF116734">
    <property type="entry name" value="DNA methylase specificity domain"/>
    <property type="match status" value="2"/>
</dbReference>
<dbReference type="InterPro" id="IPR000055">
    <property type="entry name" value="Restrct_endonuc_typeI_TRD"/>
</dbReference>
<feature type="domain" description="Type I restriction modification DNA specificity" evidence="4">
    <location>
        <begin position="1"/>
        <end position="164"/>
    </location>
</feature>
<evidence type="ECO:0000256" key="3">
    <source>
        <dbReference type="ARBA" id="ARBA00023125"/>
    </source>
</evidence>
<dbReference type="EMBL" id="JACHFR010000002">
    <property type="protein sequence ID" value="MBB5218994.1"/>
    <property type="molecule type" value="Genomic_DNA"/>
</dbReference>
<dbReference type="EMBL" id="CP031517">
    <property type="protein sequence ID" value="QOS41094.1"/>
    <property type="molecule type" value="Genomic_DNA"/>
</dbReference>
<evidence type="ECO:0000256" key="1">
    <source>
        <dbReference type="ARBA" id="ARBA00010923"/>
    </source>
</evidence>
<dbReference type="PANTHER" id="PTHR30408">
    <property type="entry name" value="TYPE-1 RESTRICTION ENZYME ECOKI SPECIFICITY PROTEIN"/>
    <property type="match status" value="1"/>
</dbReference>
<dbReference type="REBASE" id="492489">
    <property type="entry name" value="S1.TreCHPAORF11820P"/>
</dbReference>
<protein>
    <submittedName>
        <fullName evidence="6">Restriction endonuclease subunit S</fullName>
    </submittedName>
    <submittedName>
        <fullName evidence="5">Type I restriction enzyme S subunit</fullName>
        <ecNumber evidence="5">3.1.21.3</ecNumber>
    </submittedName>
</protein>
<dbReference type="GO" id="GO:0003677">
    <property type="term" value="F:DNA binding"/>
    <property type="evidence" value="ECO:0007669"/>
    <property type="project" value="UniProtKB-KW"/>
</dbReference>
<keyword evidence="6" id="KW-0255">Endonuclease</keyword>
<dbReference type="AlphaFoldDB" id="A0A840SDQ6"/>
<dbReference type="PANTHER" id="PTHR30408:SF12">
    <property type="entry name" value="TYPE I RESTRICTION ENZYME MJAVIII SPECIFICITY SUBUNIT"/>
    <property type="match status" value="1"/>
</dbReference>
<dbReference type="GO" id="GO:0009035">
    <property type="term" value="F:type I site-specific deoxyribonuclease activity"/>
    <property type="evidence" value="ECO:0007669"/>
    <property type="project" value="UniProtKB-EC"/>
</dbReference>
<evidence type="ECO:0000313" key="7">
    <source>
        <dbReference type="Proteomes" id="UP000578697"/>
    </source>
</evidence>
<organism evidence="5 7">
    <name type="scientific">Treponema rectale</name>
    <dbReference type="NCBI Taxonomy" id="744512"/>
    <lineage>
        <taxon>Bacteria</taxon>
        <taxon>Pseudomonadati</taxon>
        <taxon>Spirochaetota</taxon>
        <taxon>Spirochaetia</taxon>
        <taxon>Spirochaetales</taxon>
        <taxon>Treponemataceae</taxon>
        <taxon>Treponema</taxon>
    </lineage>
</organism>
<dbReference type="Proteomes" id="UP000578697">
    <property type="component" value="Unassembled WGS sequence"/>
</dbReference>
<dbReference type="GO" id="GO:0009307">
    <property type="term" value="P:DNA restriction-modification system"/>
    <property type="evidence" value="ECO:0007669"/>
    <property type="project" value="UniProtKB-KW"/>
</dbReference>
<keyword evidence="7" id="KW-1185">Reference proteome</keyword>
<reference evidence="6 8" key="1">
    <citation type="submission" date="2018-08" db="EMBL/GenBank/DDBJ databases">
        <title>The first complete genome of Treponema rectale (CHPAT), a commensal spirochete of the bovine rectum.</title>
        <authorList>
            <person name="Staton G.J."/>
            <person name="Clegg S.R."/>
            <person name="Carter S.D."/>
            <person name="Radford A.D."/>
            <person name="Darby A."/>
            <person name="Hall N."/>
            <person name="Birtles R.J."/>
            <person name="Evans N.J."/>
        </authorList>
    </citation>
    <scope>NUCLEOTIDE SEQUENCE [LARGE SCALE GENOMIC DNA]</scope>
    <source>
        <strain evidence="6 8">CHPA</strain>
    </source>
</reference>
<evidence type="ECO:0000259" key="4">
    <source>
        <dbReference type="Pfam" id="PF01420"/>
    </source>
</evidence>
<accession>A0A840SDQ6</accession>
<reference evidence="5 7" key="2">
    <citation type="submission" date="2020-08" db="EMBL/GenBank/DDBJ databases">
        <title>Genomic Encyclopedia of Type Strains, Phase IV (KMG-IV): sequencing the most valuable type-strain genomes for metagenomic binning, comparative biology and taxonomic classification.</title>
        <authorList>
            <person name="Goeker M."/>
        </authorList>
    </citation>
    <scope>NUCLEOTIDE SEQUENCE [LARGE SCALE GENOMIC DNA]</scope>
    <source>
        <strain evidence="5 7">DSM 103679</strain>
    </source>
</reference>
<evidence type="ECO:0000313" key="6">
    <source>
        <dbReference type="EMBL" id="QOS41094.1"/>
    </source>
</evidence>
<evidence type="ECO:0000313" key="5">
    <source>
        <dbReference type="EMBL" id="MBB5218994.1"/>
    </source>
</evidence>
<gene>
    <name evidence="6" type="ORF">DYE49_11810</name>
    <name evidence="5" type="ORF">HNP77_001363</name>
</gene>
<comment type="similarity">
    <text evidence="1">Belongs to the type-I restriction system S methylase family.</text>
</comment>